<name>A0A0A0JPX7_9MICO</name>
<dbReference type="Proteomes" id="UP000030011">
    <property type="component" value="Unassembled WGS sequence"/>
</dbReference>
<dbReference type="CDD" id="cd16917">
    <property type="entry name" value="HATPase_UhpB-NarQ-NarX-like"/>
    <property type="match status" value="1"/>
</dbReference>
<evidence type="ECO:0000256" key="9">
    <source>
        <dbReference type="SAM" id="Phobius"/>
    </source>
</evidence>
<reference evidence="11 12" key="1">
    <citation type="submission" date="2013-08" db="EMBL/GenBank/DDBJ databases">
        <title>The genome sequence of Knoellia subterranea.</title>
        <authorList>
            <person name="Zhu W."/>
            <person name="Wang G."/>
        </authorList>
    </citation>
    <scope>NUCLEOTIDE SEQUENCE [LARGE SCALE GENOMIC DNA]</scope>
    <source>
        <strain evidence="11 12">KCTC 19937</strain>
    </source>
</reference>
<dbReference type="Pfam" id="PF07730">
    <property type="entry name" value="HisKA_3"/>
    <property type="match status" value="1"/>
</dbReference>
<dbReference type="InterPro" id="IPR011712">
    <property type="entry name" value="Sig_transdc_His_kin_sub3_dim/P"/>
</dbReference>
<keyword evidence="4" id="KW-0808">Transferase</keyword>
<organism evidence="11 12">
    <name type="scientific">Knoellia subterranea KCTC 19937</name>
    <dbReference type="NCBI Taxonomy" id="1385521"/>
    <lineage>
        <taxon>Bacteria</taxon>
        <taxon>Bacillati</taxon>
        <taxon>Actinomycetota</taxon>
        <taxon>Actinomycetes</taxon>
        <taxon>Micrococcales</taxon>
        <taxon>Intrasporangiaceae</taxon>
        <taxon>Knoellia</taxon>
    </lineage>
</organism>
<feature type="domain" description="Histidine kinase" evidence="10">
    <location>
        <begin position="268"/>
        <end position="352"/>
    </location>
</feature>
<keyword evidence="9" id="KW-1133">Transmembrane helix</keyword>
<dbReference type="SUPFAM" id="SSF55874">
    <property type="entry name" value="ATPase domain of HSP90 chaperone/DNA topoisomerase II/histidine kinase"/>
    <property type="match status" value="1"/>
</dbReference>
<keyword evidence="9" id="KW-0472">Membrane</keyword>
<keyword evidence="3" id="KW-0597">Phosphoprotein</keyword>
<evidence type="ECO:0000259" key="10">
    <source>
        <dbReference type="PROSITE" id="PS50109"/>
    </source>
</evidence>
<dbReference type="GO" id="GO:0046983">
    <property type="term" value="F:protein dimerization activity"/>
    <property type="evidence" value="ECO:0007669"/>
    <property type="project" value="InterPro"/>
</dbReference>
<keyword evidence="12" id="KW-1185">Reference proteome</keyword>
<dbReference type="AlphaFoldDB" id="A0A0A0JPX7"/>
<dbReference type="InterPro" id="IPR036890">
    <property type="entry name" value="HATPase_C_sf"/>
</dbReference>
<feature type="transmembrane region" description="Helical" evidence="9">
    <location>
        <begin position="20"/>
        <end position="39"/>
    </location>
</feature>
<keyword evidence="5" id="KW-0547">Nucleotide-binding</keyword>
<keyword evidence="8" id="KW-0902">Two-component regulatory system</keyword>
<evidence type="ECO:0000256" key="5">
    <source>
        <dbReference type="ARBA" id="ARBA00022741"/>
    </source>
</evidence>
<dbReference type="Gene3D" id="3.30.565.10">
    <property type="entry name" value="Histidine kinase-like ATPase, C-terminal domain"/>
    <property type="match status" value="1"/>
</dbReference>
<sequence length="356" mass="37557">MGGSFGAAQGQTDARPLDALAIALLLVGPVGVALSRRWLTYALPVAAAAMGVWLALGYPYGPIFASYAVLTIIAVSRGRRWLAWGSALLPIAGQLVRGLDTDRQGSWGGVGGFVAWLIVAFAVAEVVRGRRDRAAAAWAARREALARREGEERLLIAQELHDVVAHHMSLINVQAGVALHLGEREKPEHVEPALRAIRDASGEALAELRSLVDVLRSDHAPAPRAPTVRLAALGDLVSRSRAAGLDITVKRLGAQRELPAAVDLAAYRIVQEAITNVVRHAYATHATVTLDHDTDLTVTIEDNGHGPDPATLIEGNGISGMRERAHALGGTVALDPSPLGGLQVRANFPLAEGSSS</sequence>
<evidence type="ECO:0000256" key="1">
    <source>
        <dbReference type="ARBA" id="ARBA00000085"/>
    </source>
</evidence>
<evidence type="ECO:0000256" key="6">
    <source>
        <dbReference type="ARBA" id="ARBA00022777"/>
    </source>
</evidence>
<evidence type="ECO:0000256" key="3">
    <source>
        <dbReference type="ARBA" id="ARBA00022553"/>
    </source>
</evidence>
<proteinExistence type="predicted"/>
<dbReference type="EMBL" id="AVPK01000003">
    <property type="protein sequence ID" value="KGN38082.1"/>
    <property type="molecule type" value="Genomic_DNA"/>
</dbReference>
<feature type="transmembrane region" description="Helical" evidence="9">
    <location>
        <begin position="105"/>
        <end position="124"/>
    </location>
</feature>
<dbReference type="SMART" id="SM00387">
    <property type="entry name" value="HATPase_c"/>
    <property type="match status" value="1"/>
</dbReference>
<dbReference type="PANTHER" id="PTHR24421">
    <property type="entry name" value="NITRATE/NITRITE SENSOR PROTEIN NARX-RELATED"/>
    <property type="match status" value="1"/>
</dbReference>
<dbReference type="InterPro" id="IPR050482">
    <property type="entry name" value="Sensor_HK_TwoCompSys"/>
</dbReference>
<evidence type="ECO:0000256" key="2">
    <source>
        <dbReference type="ARBA" id="ARBA00012438"/>
    </source>
</evidence>
<dbReference type="InterPro" id="IPR003594">
    <property type="entry name" value="HATPase_dom"/>
</dbReference>
<evidence type="ECO:0000313" key="12">
    <source>
        <dbReference type="Proteomes" id="UP000030011"/>
    </source>
</evidence>
<evidence type="ECO:0000256" key="8">
    <source>
        <dbReference type="ARBA" id="ARBA00023012"/>
    </source>
</evidence>
<dbReference type="PROSITE" id="PS50109">
    <property type="entry name" value="HIS_KIN"/>
    <property type="match status" value="1"/>
</dbReference>
<keyword evidence="7" id="KW-0067">ATP-binding</keyword>
<comment type="catalytic activity">
    <reaction evidence="1">
        <text>ATP + protein L-histidine = ADP + protein N-phospho-L-histidine.</text>
        <dbReference type="EC" id="2.7.13.3"/>
    </reaction>
</comment>
<accession>A0A0A0JPX7</accession>
<dbReference type="GO" id="GO:0016020">
    <property type="term" value="C:membrane"/>
    <property type="evidence" value="ECO:0007669"/>
    <property type="project" value="InterPro"/>
</dbReference>
<evidence type="ECO:0000256" key="7">
    <source>
        <dbReference type="ARBA" id="ARBA00022840"/>
    </source>
</evidence>
<dbReference type="Pfam" id="PF02518">
    <property type="entry name" value="HATPase_c"/>
    <property type="match status" value="1"/>
</dbReference>
<comment type="caution">
    <text evidence="11">The sequence shown here is derived from an EMBL/GenBank/DDBJ whole genome shotgun (WGS) entry which is preliminary data.</text>
</comment>
<keyword evidence="6 11" id="KW-0418">Kinase</keyword>
<evidence type="ECO:0000313" key="11">
    <source>
        <dbReference type="EMBL" id="KGN38082.1"/>
    </source>
</evidence>
<dbReference type="STRING" id="1385521.N803_09925"/>
<dbReference type="PANTHER" id="PTHR24421:SF10">
    <property type="entry name" value="NITRATE_NITRITE SENSOR PROTEIN NARQ"/>
    <property type="match status" value="1"/>
</dbReference>
<evidence type="ECO:0000256" key="4">
    <source>
        <dbReference type="ARBA" id="ARBA00022679"/>
    </source>
</evidence>
<dbReference type="Gene3D" id="1.20.5.1930">
    <property type="match status" value="1"/>
</dbReference>
<dbReference type="GO" id="GO:0000155">
    <property type="term" value="F:phosphorelay sensor kinase activity"/>
    <property type="evidence" value="ECO:0007669"/>
    <property type="project" value="InterPro"/>
</dbReference>
<dbReference type="GO" id="GO:0005524">
    <property type="term" value="F:ATP binding"/>
    <property type="evidence" value="ECO:0007669"/>
    <property type="project" value="UniProtKB-KW"/>
</dbReference>
<dbReference type="eggNOG" id="COG4585">
    <property type="taxonomic scope" value="Bacteria"/>
</dbReference>
<feature type="transmembrane region" description="Helical" evidence="9">
    <location>
        <begin position="45"/>
        <end position="69"/>
    </location>
</feature>
<dbReference type="InterPro" id="IPR005467">
    <property type="entry name" value="His_kinase_dom"/>
</dbReference>
<dbReference type="EC" id="2.7.13.3" evidence="2"/>
<gene>
    <name evidence="11" type="ORF">N803_09925</name>
</gene>
<protein>
    <recommendedName>
        <fullName evidence="2">histidine kinase</fullName>
        <ecNumber evidence="2">2.7.13.3</ecNumber>
    </recommendedName>
</protein>
<keyword evidence="9" id="KW-0812">Transmembrane</keyword>